<gene>
    <name evidence="2" type="ORF">CCMP2556_LOCUS39038</name>
</gene>
<dbReference type="Proteomes" id="UP001642484">
    <property type="component" value="Unassembled WGS sequence"/>
</dbReference>
<organism evidence="2 3">
    <name type="scientific">Durusdinium trenchii</name>
    <dbReference type="NCBI Taxonomy" id="1381693"/>
    <lineage>
        <taxon>Eukaryota</taxon>
        <taxon>Sar</taxon>
        <taxon>Alveolata</taxon>
        <taxon>Dinophyceae</taxon>
        <taxon>Suessiales</taxon>
        <taxon>Symbiodiniaceae</taxon>
        <taxon>Durusdinium</taxon>
    </lineage>
</organism>
<name>A0ABP0PWH1_9DINO</name>
<evidence type="ECO:0000256" key="1">
    <source>
        <dbReference type="SAM" id="MobiDB-lite"/>
    </source>
</evidence>
<sequence length="836" mass="93739">MQLSTQGAERQRKDILKTALRFEQLLVERRRTSSDMNDSEILAELVTKYNQYRANAAIKKWQVSADGHQAIWAIIIGLDEISRSLIKQHLDHNKWEESGENWNRNVDHCCVAVWACNEIAKMNDPRITQTMDYSQDIDAMLIAKPVCMTVESLVMFRDHIGKPLAKSSSVPGAMMADSAEVDEAQEQLSAAEYAVVCASLAADFKEAVAYNLRVNKVLHLRDQIQTGLQLADRCMERRCMMLCTDKPTDSLSTFMRRVVQEASQCFPEAALQCTHHIGYLDTTKYGRLGRPEINEMASWTLRTLNLKPERSSLVFNFTWYVCDYVTPESGTFFSHETGRSLTDKEDGAQWFSAPATIKSILTACLSKVSTVKGQICVIHHYSMYEGGLRESVAIGLMTELQSNAYLACYSETAHPLLFQFALGQVKDKLLEDSLNVQMLEWKGGTGLTGAFSPKFCPEPDQSALMVPRMPELKLCRMVGNGHLEIPQEVRAKWLGDPVRSTWVRYQNRVSIPFSILKGLKGICCLVEFNFCVLIQDPDWRVRLKNFDSVFAPTDNPTAAPAPEPVPQDANKDLGQDLPTPERAVDGQKLLTPPALSKEDFDAQYKDCEVKAVTLSVGAQNLTRSIVNDKVYLSATMNSPSRLLGVQTPSSKPLFLYAGGSWVMRQPCKAKDFLSKEANQNKAVEFRLSSGDELVCLEEQSPQGLVDIGPFTVYKMFVGFEKGMMDLKLTGHGFNRPPAVQRGEESDRIIVAHEAHSVFKPNAVNQKNLRGTNIAGYIGYKVLAASEYLTLVWRFLDMTLSTLFNCLLPHLQLESLGKPFQPLHSRSQDCDTIHVRK</sequence>
<comment type="caution">
    <text evidence="2">The sequence shown here is derived from an EMBL/GenBank/DDBJ whole genome shotgun (WGS) entry which is preliminary data.</text>
</comment>
<reference evidence="2 3" key="1">
    <citation type="submission" date="2024-02" db="EMBL/GenBank/DDBJ databases">
        <authorList>
            <person name="Chen Y."/>
            <person name="Shah S."/>
            <person name="Dougan E. K."/>
            <person name="Thang M."/>
            <person name="Chan C."/>
        </authorList>
    </citation>
    <scope>NUCLEOTIDE SEQUENCE [LARGE SCALE GENOMIC DNA]</scope>
</reference>
<keyword evidence="3" id="KW-1185">Reference proteome</keyword>
<protein>
    <submittedName>
        <fullName evidence="2">Uncharacterized protein</fullName>
    </submittedName>
</protein>
<accession>A0ABP0PWH1</accession>
<evidence type="ECO:0000313" key="3">
    <source>
        <dbReference type="Proteomes" id="UP001642484"/>
    </source>
</evidence>
<evidence type="ECO:0000313" key="2">
    <source>
        <dbReference type="EMBL" id="CAK9079249.1"/>
    </source>
</evidence>
<feature type="region of interest" description="Disordered" evidence="1">
    <location>
        <begin position="554"/>
        <end position="587"/>
    </location>
</feature>
<dbReference type="EMBL" id="CAXAMN010023634">
    <property type="protein sequence ID" value="CAK9079249.1"/>
    <property type="molecule type" value="Genomic_DNA"/>
</dbReference>
<proteinExistence type="predicted"/>